<sequence>METLCFKRVIPSSPISFNGGSTSRSDSYKPNAFSASSTVSTSTSDPPLQKTPPQKTPSFSFPFVHPWGERKSNKNGGVLTNDDVFEEEDETKRSEDQRGNWVLKILQIGSFWSAKEGGEEKKDNAGSESGCSSCEVDEECEGVVEFDRETFSKFLMSVSLAEAKLYAQMSYIGNLAYVIPKIKKEHLLRYQGLQFVTSSVEKKAHSMNVGKEQTSAQIQETQVEPKQIVKELEKKRKRSGYRISAYAAYKIAASAALYLQSQTSSILPFKPSKLATREESPTNDRENSEITSSKVASFLATTSSLTAVVSGKEEMKQAVAKDLSSIHSSPCEWFTCDNDQSRTRFFVIQGSDSMASWQANLLFEPIQFEGLDVLVHRGIYEAAKGIYEQMLPEVHAHLKSHGDSATFRFTGHSLGGSLSLLVNLMLLIRGEVPLSSLLPVITFGAPFIMCGGDQLLRRLGLPRNHVQSITVHRDIVPRAFSCNYPDHLVELLKAVNVNFRNHPCLKNQKLLFDPMGELLILQPDEKLSPHHHLLPTGNGLYFLRSTMSGSKDMKLLHTAQTVFLNSPHPLEILSDRSAYGFDGTIYRDHDLKLYLKSIRGVIRQELNCIRKAKREHRHNVWWARIITDRQLASNNATRRFSGVIYSGRDSLKRFSRFIASHPHIHLFVLLLFPARLLLVRVYTAISFL</sequence>
<proteinExistence type="predicted"/>
<dbReference type="OrthoDB" id="438440at2759"/>
<dbReference type="CDD" id="cd00519">
    <property type="entry name" value="Lipase_3"/>
    <property type="match status" value="1"/>
</dbReference>
<evidence type="ECO:0000259" key="3">
    <source>
        <dbReference type="Pfam" id="PF01764"/>
    </source>
</evidence>
<keyword evidence="5" id="KW-1185">Reference proteome</keyword>
<feature type="region of interest" description="Disordered" evidence="1">
    <location>
        <begin position="11"/>
        <end position="63"/>
    </location>
</feature>
<dbReference type="Proteomes" id="UP000541444">
    <property type="component" value="Unassembled WGS sequence"/>
</dbReference>
<feature type="compositionally biased region" description="Polar residues" evidence="1">
    <location>
        <begin position="13"/>
        <end position="25"/>
    </location>
</feature>
<feature type="region of interest" description="Disordered" evidence="1">
    <location>
        <begin position="272"/>
        <end position="291"/>
    </location>
</feature>
<dbReference type="GO" id="GO:0006629">
    <property type="term" value="P:lipid metabolic process"/>
    <property type="evidence" value="ECO:0007669"/>
    <property type="project" value="InterPro"/>
</dbReference>
<accession>A0A7J7KW97</accession>
<dbReference type="InterPro" id="IPR043367">
    <property type="entry name" value="PLIP1/2/3"/>
</dbReference>
<feature type="transmembrane region" description="Helical" evidence="2">
    <location>
        <begin position="664"/>
        <end position="685"/>
    </location>
</feature>
<evidence type="ECO:0000313" key="4">
    <source>
        <dbReference type="EMBL" id="KAF6134626.1"/>
    </source>
</evidence>
<dbReference type="AlphaFoldDB" id="A0A7J7KW97"/>
<gene>
    <name evidence="4" type="ORF">GIB67_022913</name>
</gene>
<evidence type="ECO:0000256" key="1">
    <source>
        <dbReference type="SAM" id="MobiDB-lite"/>
    </source>
</evidence>
<dbReference type="PANTHER" id="PTHR46483:SF4">
    <property type="entry name" value="PHOSPHOLIPASE A1 PLIP2, CHLOROPLASTIC"/>
    <property type="match status" value="1"/>
</dbReference>
<dbReference type="Gene3D" id="3.40.50.1820">
    <property type="entry name" value="alpha/beta hydrolase"/>
    <property type="match status" value="1"/>
</dbReference>
<feature type="compositionally biased region" description="Low complexity" evidence="1">
    <location>
        <begin position="34"/>
        <end position="57"/>
    </location>
</feature>
<keyword evidence="2" id="KW-0472">Membrane</keyword>
<dbReference type="GO" id="GO:0008970">
    <property type="term" value="F:phospholipase A1 activity"/>
    <property type="evidence" value="ECO:0007669"/>
    <property type="project" value="InterPro"/>
</dbReference>
<evidence type="ECO:0000256" key="2">
    <source>
        <dbReference type="SAM" id="Phobius"/>
    </source>
</evidence>
<reference evidence="4 5" key="1">
    <citation type="journal article" date="2020" name="IScience">
        <title>Genome Sequencing of the Endangered Kingdonia uniflora (Circaeasteraceae, Ranunculales) Reveals Potential Mechanisms of Evolutionary Specialization.</title>
        <authorList>
            <person name="Sun Y."/>
            <person name="Deng T."/>
            <person name="Zhang A."/>
            <person name="Moore M.J."/>
            <person name="Landis J.B."/>
            <person name="Lin N."/>
            <person name="Zhang H."/>
            <person name="Zhang X."/>
            <person name="Huang J."/>
            <person name="Zhang X."/>
            <person name="Sun H."/>
            <person name="Wang H."/>
        </authorList>
    </citation>
    <scope>NUCLEOTIDE SEQUENCE [LARGE SCALE GENOMIC DNA]</scope>
    <source>
        <strain evidence="4">TB1705</strain>
        <tissue evidence="4">Leaf</tissue>
    </source>
</reference>
<dbReference type="InterPro" id="IPR002921">
    <property type="entry name" value="Fungal_lipase-type"/>
</dbReference>
<organism evidence="4 5">
    <name type="scientific">Kingdonia uniflora</name>
    <dbReference type="NCBI Taxonomy" id="39325"/>
    <lineage>
        <taxon>Eukaryota</taxon>
        <taxon>Viridiplantae</taxon>
        <taxon>Streptophyta</taxon>
        <taxon>Embryophyta</taxon>
        <taxon>Tracheophyta</taxon>
        <taxon>Spermatophyta</taxon>
        <taxon>Magnoliopsida</taxon>
        <taxon>Ranunculales</taxon>
        <taxon>Circaeasteraceae</taxon>
        <taxon>Kingdonia</taxon>
    </lineage>
</organism>
<keyword evidence="2" id="KW-0812">Transmembrane</keyword>
<dbReference type="SUPFAM" id="SSF53474">
    <property type="entry name" value="alpha/beta-Hydrolases"/>
    <property type="match status" value="1"/>
</dbReference>
<comment type="caution">
    <text evidence="4">The sequence shown here is derived from an EMBL/GenBank/DDBJ whole genome shotgun (WGS) entry which is preliminary data.</text>
</comment>
<feature type="domain" description="Fungal lipase-type" evidence="3">
    <location>
        <begin position="346"/>
        <end position="483"/>
    </location>
</feature>
<evidence type="ECO:0000313" key="5">
    <source>
        <dbReference type="Proteomes" id="UP000541444"/>
    </source>
</evidence>
<dbReference type="EMBL" id="JACGCM010002831">
    <property type="protein sequence ID" value="KAF6134626.1"/>
    <property type="molecule type" value="Genomic_DNA"/>
</dbReference>
<feature type="compositionally biased region" description="Basic and acidic residues" evidence="1">
    <location>
        <begin position="275"/>
        <end position="288"/>
    </location>
</feature>
<dbReference type="Pfam" id="PF01764">
    <property type="entry name" value="Lipase_3"/>
    <property type="match status" value="1"/>
</dbReference>
<protein>
    <recommendedName>
        <fullName evidence="3">Fungal lipase-type domain-containing protein</fullName>
    </recommendedName>
</protein>
<dbReference type="InterPro" id="IPR029058">
    <property type="entry name" value="AB_hydrolase_fold"/>
</dbReference>
<dbReference type="PANTHER" id="PTHR46483">
    <property type="entry name" value="PHOSPHOLIPASE A1 PLIP2, CHLOROPLASTIC"/>
    <property type="match status" value="1"/>
</dbReference>
<name>A0A7J7KW97_9MAGN</name>
<keyword evidence="2" id="KW-1133">Transmembrane helix</keyword>